<sequence>MTARYRPIHCGFETLRHASEMARTTQGYRGHGSAANEQMIARGTGVSARIARPAAIFADFREC</sequence>
<evidence type="ECO:0000313" key="2">
    <source>
        <dbReference type="Proteomes" id="UP000248925"/>
    </source>
</evidence>
<name>A0A2W4CYX5_9HYPH</name>
<dbReference type="OrthoDB" id="8279269at2"/>
<gene>
    <name evidence="1" type="ORF">CPY51_02160</name>
</gene>
<comment type="caution">
    <text evidence="1">The sequence shown here is derived from an EMBL/GenBank/DDBJ whole genome shotgun (WGS) entry which is preliminary data.</text>
</comment>
<reference evidence="1 2" key="1">
    <citation type="journal article" date="2018" name="Sci. Rep.">
        <title>Rhizobium tumorigenes sp. nov., a novel plant tumorigenic bacterium isolated from cane gall tumors on thornless blackberry.</title>
        <authorList>
            <person name="Kuzmanovi N."/>
            <person name="Smalla K."/>
            <person name="Gronow S."/>
            <person name="PuBawska J."/>
        </authorList>
    </citation>
    <scope>NUCLEOTIDE SEQUENCE [LARGE SCALE GENOMIC DNA]</scope>
    <source>
        <strain evidence="1 2">CCBAU 85046</strain>
    </source>
</reference>
<dbReference type="Proteomes" id="UP000248925">
    <property type="component" value="Unassembled WGS sequence"/>
</dbReference>
<protein>
    <submittedName>
        <fullName evidence="1">Uncharacterized protein</fullName>
    </submittedName>
</protein>
<organism evidence="1 2">
    <name type="scientific">Rhizobium tubonense</name>
    <dbReference type="NCBI Taxonomy" id="484088"/>
    <lineage>
        <taxon>Bacteria</taxon>
        <taxon>Pseudomonadati</taxon>
        <taxon>Pseudomonadota</taxon>
        <taxon>Alphaproteobacteria</taxon>
        <taxon>Hyphomicrobiales</taxon>
        <taxon>Rhizobiaceae</taxon>
        <taxon>Rhizobium/Agrobacterium group</taxon>
        <taxon>Rhizobium</taxon>
    </lineage>
</organism>
<proteinExistence type="predicted"/>
<dbReference type="EMBL" id="PCDP01000001">
    <property type="protein sequence ID" value="PZM17309.1"/>
    <property type="molecule type" value="Genomic_DNA"/>
</dbReference>
<dbReference type="AlphaFoldDB" id="A0A2W4CYX5"/>
<accession>A0A2W4CYX5</accession>
<dbReference type="RefSeq" id="WP_111158636.1">
    <property type="nucleotide sequence ID" value="NZ_PCDP01000001.1"/>
</dbReference>
<keyword evidence="2" id="KW-1185">Reference proteome</keyword>
<evidence type="ECO:0000313" key="1">
    <source>
        <dbReference type="EMBL" id="PZM17309.1"/>
    </source>
</evidence>